<dbReference type="EMBL" id="WSZM01000172">
    <property type="protein sequence ID" value="KAF4039606.1"/>
    <property type="molecule type" value="Genomic_DNA"/>
</dbReference>
<gene>
    <name evidence="2" type="ORF">GN244_ATG08251</name>
</gene>
<organism evidence="2 3">
    <name type="scientific">Phytophthora infestans</name>
    <name type="common">Potato late blight agent</name>
    <name type="synonym">Botrytis infestans</name>
    <dbReference type="NCBI Taxonomy" id="4787"/>
    <lineage>
        <taxon>Eukaryota</taxon>
        <taxon>Sar</taxon>
        <taxon>Stramenopiles</taxon>
        <taxon>Oomycota</taxon>
        <taxon>Peronosporomycetes</taxon>
        <taxon>Peronosporales</taxon>
        <taxon>Peronosporaceae</taxon>
        <taxon>Phytophthora</taxon>
    </lineage>
</organism>
<evidence type="ECO:0000313" key="3">
    <source>
        <dbReference type="Proteomes" id="UP000602510"/>
    </source>
</evidence>
<feature type="region of interest" description="Disordered" evidence="1">
    <location>
        <begin position="400"/>
        <end position="436"/>
    </location>
</feature>
<evidence type="ECO:0000313" key="2">
    <source>
        <dbReference type="EMBL" id="KAF4039606.1"/>
    </source>
</evidence>
<accession>A0A833WVZ6</accession>
<comment type="caution">
    <text evidence="2">The sequence shown here is derived from an EMBL/GenBank/DDBJ whole genome shotgun (WGS) entry which is preliminary data.</text>
</comment>
<feature type="compositionally biased region" description="Basic and acidic residues" evidence="1">
    <location>
        <begin position="332"/>
        <end position="347"/>
    </location>
</feature>
<dbReference type="AlphaFoldDB" id="A0A833WVZ6"/>
<dbReference type="Proteomes" id="UP000602510">
    <property type="component" value="Unassembled WGS sequence"/>
</dbReference>
<reference evidence="2" key="1">
    <citation type="submission" date="2020-04" db="EMBL/GenBank/DDBJ databases">
        <title>Hybrid Assembly of Korean Phytophthora infestans isolates.</title>
        <authorList>
            <person name="Prokchorchik M."/>
            <person name="Lee Y."/>
            <person name="Seo J."/>
            <person name="Cho J.-H."/>
            <person name="Park Y.-E."/>
            <person name="Jang D.-C."/>
            <person name="Im J.-S."/>
            <person name="Choi J.-G."/>
            <person name="Park H.-J."/>
            <person name="Lee G.-B."/>
            <person name="Lee Y.-G."/>
            <person name="Hong S.-Y."/>
            <person name="Cho K."/>
            <person name="Sohn K.H."/>
        </authorList>
    </citation>
    <scope>NUCLEOTIDE SEQUENCE</scope>
    <source>
        <strain evidence="2">KR_1_A1</strain>
    </source>
</reference>
<feature type="compositionally biased region" description="Polar residues" evidence="1">
    <location>
        <begin position="410"/>
        <end position="419"/>
    </location>
</feature>
<keyword evidence="3" id="KW-1185">Reference proteome</keyword>
<feature type="region of interest" description="Disordered" evidence="1">
    <location>
        <begin position="111"/>
        <end position="131"/>
    </location>
</feature>
<feature type="region of interest" description="Disordered" evidence="1">
    <location>
        <begin position="332"/>
        <end position="375"/>
    </location>
</feature>
<evidence type="ECO:0008006" key="4">
    <source>
        <dbReference type="Google" id="ProtNLM"/>
    </source>
</evidence>
<protein>
    <recommendedName>
        <fullName evidence="4">Retrotransposon gag domain-containing protein</fullName>
    </recommendedName>
</protein>
<evidence type="ECO:0000256" key="1">
    <source>
        <dbReference type="SAM" id="MobiDB-lite"/>
    </source>
</evidence>
<name>A0A833WVZ6_PHYIN</name>
<proteinExistence type="predicted"/>
<sequence>MTVGRESSKKTLRMSLDCPQDAYTTRLQLGPIRPSTRNSFYNLLCPTQVSSSFASNWLTAATCSMSTRRNTLYQAAADGQANQNAPLPQGVADQDVPVLNPALPPAVQAAPLAAARGAHEPDDEPNPALIAGVGDERTTKRTEKVDLRNVKSEAFSGAVPPGAYDSGFADQVEDAQVLAGQEWTESVKKSALSVFLTGSARRWLRSYRKEHPAATFEEAGVALIDRFRLNLTDQEITARIYSEGKRASETYQEYADRLLQMSDGLTGGIGNAASVQHALGTFLRLAWPQRKDIVQAHARGKIDSPTSILSDAVQFLSELSQSDGRLEDYKRRKLSDGSRALRGDTKSKTTPLASKPAVSKPKGKAHVAVVERKRKVSRTPSRSAIVCFICGEEGHTAKYHREHLSKSSEDSPAQGHSATAQAEESAVEDESSDNSA</sequence>
<feature type="compositionally biased region" description="Acidic residues" evidence="1">
    <location>
        <begin position="425"/>
        <end position="436"/>
    </location>
</feature>